<keyword evidence="5" id="KW-0808">Transferase</keyword>
<dbReference type="PANTHER" id="PTHR46083:SF3">
    <property type="entry name" value="UDP-GLYCOSYLTRANSFERASE SUPERFAMILY PROTEIN"/>
    <property type="match status" value="1"/>
</dbReference>
<keyword evidence="4" id="KW-0328">Glycosyltransferase</keyword>
<dbReference type="OrthoDB" id="2018403at2759"/>
<dbReference type="OMA" id="RNGFHIV"/>
<evidence type="ECO:0000313" key="8">
    <source>
        <dbReference type="EMBL" id="ERN14177.1"/>
    </source>
</evidence>
<dbReference type="eggNOG" id="ENOG502QVHB">
    <property type="taxonomic scope" value="Eukaryota"/>
</dbReference>
<dbReference type="UniPathway" id="UPA00152"/>
<evidence type="ECO:0000256" key="6">
    <source>
        <dbReference type="ARBA" id="ARBA00022922"/>
    </source>
</evidence>
<name>U5CYG4_AMBTC</name>
<protein>
    <recommendedName>
        <fullName evidence="3">starch synthase</fullName>
        <ecNumber evidence="3">2.4.1.21</ecNumber>
    </recommendedName>
</protein>
<evidence type="ECO:0000313" key="9">
    <source>
        <dbReference type="Proteomes" id="UP000017836"/>
    </source>
</evidence>
<gene>
    <name evidence="8" type="ORF">AMTR_s00033p00039610</name>
</gene>
<evidence type="ECO:0000256" key="3">
    <source>
        <dbReference type="ARBA" id="ARBA00012588"/>
    </source>
</evidence>
<keyword evidence="9" id="KW-1185">Reference proteome</keyword>
<feature type="domain" description="Starch synthase catalytic" evidence="7">
    <location>
        <begin position="217"/>
        <end position="456"/>
    </location>
</feature>
<dbReference type="InterPro" id="IPR013534">
    <property type="entry name" value="Starch_synth_cat_dom"/>
</dbReference>
<accession>U5CYG4</accession>
<evidence type="ECO:0000256" key="2">
    <source>
        <dbReference type="ARBA" id="ARBA00004727"/>
    </source>
</evidence>
<dbReference type="SUPFAM" id="SSF53756">
    <property type="entry name" value="UDP-Glycosyltransferase/glycogen phosphorylase"/>
    <property type="match status" value="1"/>
</dbReference>
<organism evidence="8 9">
    <name type="scientific">Amborella trichopoda</name>
    <dbReference type="NCBI Taxonomy" id="13333"/>
    <lineage>
        <taxon>Eukaryota</taxon>
        <taxon>Viridiplantae</taxon>
        <taxon>Streptophyta</taxon>
        <taxon>Embryophyta</taxon>
        <taxon>Tracheophyta</taxon>
        <taxon>Spermatophyta</taxon>
        <taxon>Magnoliopsida</taxon>
        <taxon>Amborellales</taxon>
        <taxon>Amborellaceae</taxon>
        <taxon>Amborella</taxon>
    </lineage>
</organism>
<dbReference type="GO" id="GO:0009011">
    <property type="term" value="F:alpha-1,4-glucan glucosyltransferase (ADP-glucose donor) activity"/>
    <property type="evidence" value="ECO:0007669"/>
    <property type="project" value="UniProtKB-EC"/>
</dbReference>
<dbReference type="PANTHER" id="PTHR46083">
    <property type="match status" value="1"/>
</dbReference>
<evidence type="ECO:0000256" key="5">
    <source>
        <dbReference type="ARBA" id="ARBA00022679"/>
    </source>
</evidence>
<dbReference type="STRING" id="13333.U5CYG4"/>
<keyword evidence="6" id="KW-0750">Starch biosynthesis</keyword>
<dbReference type="HOGENOM" id="CLU_009583_26_0_1"/>
<dbReference type="Pfam" id="PF08323">
    <property type="entry name" value="Glyco_transf_5"/>
    <property type="match status" value="1"/>
</dbReference>
<dbReference type="AlphaFoldDB" id="U5CYG4"/>
<comment type="pathway">
    <text evidence="2">Glycan biosynthesis; starch biosynthesis.</text>
</comment>
<dbReference type="GO" id="GO:0019252">
    <property type="term" value="P:starch biosynthetic process"/>
    <property type="evidence" value="ECO:0007669"/>
    <property type="project" value="UniProtKB-UniPathway"/>
</dbReference>
<dbReference type="Proteomes" id="UP000017836">
    <property type="component" value="Unassembled WGS sequence"/>
</dbReference>
<dbReference type="KEGG" id="atr:18442424"/>
<dbReference type="EMBL" id="KI392557">
    <property type="protein sequence ID" value="ERN14177.1"/>
    <property type="molecule type" value="Genomic_DNA"/>
</dbReference>
<dbReference type="Gene3D" id="3.40.50.2000">
    <property type="entry name" value="Glycogen Phosphorylase B"/>
    <property type="match status" value="2"/>
</dbReference>
<dbReference type="Gramene" id="ERN14177">
    <property type="protein sequence ID" value="ERN14177"/>
    <property type="gene ID" value="AMTR_s00033p00039610"/>
</dbReference>
<proteinExistence type="predicted"/>
<reference evidence="9" key="1">
    <citation type="journal article" date="2013" name="Science">
        <title>The Amborella genome and the evolution of flowering plants.</title>
        <authorList>
            <consortium name="Amborella Genome Project"/>
        </authorList>
    </citation>
    <scope>NUCLEOTIDE SEQUENCE [LARGE SCALE GENOMIC DNA]</scope>
</reference>
<evidence type="ECO:0000256" key="1">
    <source>
        <dbReference type="ARBA" id="ARBA00001478"/>
    </source>
</evidence>
<evidence type="ECO:0000259" key="7">
    <source>
        <dbReference type="Pfam" id="PF08323"/>
    </source>
</evidence>
<comment type="catalytic activity">
    <reaction evidence="1">
        <text>[(1-&gt;4)-alpha-D-glucosyl](n) + ADP-alpha-D-glucose = [(1-&gt;4)-alpha-D-glucosyl](n+1) + ADP + H(+)</text>
        <dbReference type="Rhea" id="RHEA:18189"/>
        <dbReference type="Rhea" id="RHEA-COMP:9584"/>
        <dbReference type="Rhea" id="RHEA-COMP:9587"/>
        <dbReference type="ChEBI" id="CHEBI:15378"/>
        <dbReference type="ChEBI" id="CHEBI:15444"/>
        <dbReference type="ChEBI" id="CHEBI:57498"/>
        <dbReference type="ChEBI" id="CHEBI:456216"/>
        <dbReference type="EC" id="2.4.1.21"/>
    </reaction>
</comment>
<sequence>MEALATVAHPASSTRFFPNTDTVKRPLKSPAVCCSRNSEDANNFLPGSSHTKSKGNGIDAVQTSMVSPDIELGVNHNDIWLLFNEAQQNILYLNKQRLMAMEKLNKIQKEKELLLSRIKQLESEKMSGTLDGTTTVPKEKTKPKGDKPVIFGELLLRIDSMVLSGAISHGEASDLRSMVMEDKAMLADAFHDLHKNDGELLVCLRRFYDQSRRTGLHIVQICTELEPVASVGSLATYVTGLSRALQRKGNTVEVILPKYAILNLEQVHGFRKAEAEFHSYFSGQWHPNRIWTGIVHGIAVTFIEPIHLAAFFSREGIYGYSDDLERFTYFSRAALDYIVKSKKKPDIFHIHGWQTSVIGPLFWDFFVNQGLETTRLLLTCHGFDSQCVERPEKLALCGLDPPQLHRSDRLQDNSGNHLVNLLKGGVVYSNKVAIVSSLHSKDAVIESMSYGLETTLAIHREKVLVIPYGFDDTKWDPSKDNFLPVNYSSEDPKGKATCRTALRQRLRFVDQTSAAMVGCIYTEVSEIDVENLKAVVCLALGKGAQFIFLGSSTTPEVEAALESLRKELKDQNVRFINKYNEALSHLVIAGSDILLCASFHDPKLHLPLKAIKYGTIPVAVNPNESRLVRHAEGQEFGSTKSSRILSMFANVSLSQALDDMKYDGIGWSKKIKDAMSEDLSWDSECCDMYMDAYMSMKNL</sequence>
<dbReference type="EC" id="2.4.1.21" evidence="3"/>
<evidence type="ECO:0000256" key="4">
    <source>
        <dbReference type="ARBA" id="ARBA00022676"/>
    </source>
</evidence>